<feature type="compositionally biased region" description="Low complexity" evidence="1">
    <location>
        <begin position="190"/>
        <end position="208"/>
    </location>
</feature>
<feature type="compositionally biased region" description="Basic and acidic residues" evidence="1">
    <location>
        <begin position="209"/>
        <end position="244"/>
    </location>
</feature>
<feature type="compositionally biased region" description="Pro residues" evidence="1">
    <location>
        <begin position="281"/>
        <end position="291"/>
    </location>
</feature>
<reference evidence="3" key="1">
    <citation type="submission" date="2022-10" db="EMBL/GenBank/DDBJ databases">
        <authorList>
            <person name="Chen Y."/>
            <person name="Dougan E. K."/>
            <person name="Chan C."/>
            <person name="Rhodes N."/>
            <person name="Thang M."/>
        </authorList>
    </citation>
    <scope>NUCLEOTIDE SEQUENCE</scope>
</reference>
<organism evidence="3">
    <name type="scientific">Cladocopium goreaui</name>
    <dbReference type="NCBI Taxonomy" id="2562237"/>
    <lineage>
        <taxon>Eukaryota</taxon>
        <taxon>Sar</taxon>
        <taxon>Alveolata</taxon>
        <taxon>Dinophyceae</taxon>
        <taxon>Suessiales</taxon>
        <taxon>Symbiodiniaceae</taxon>
        <taxon>Cladocopium</taxon>
    </lineage>
</organism>
<feature type="compositionally biased region" description="Basic and acidic residues" evidence="1">
    <location>
        <begin position="1888"/>
        <end position="1919"/>
    </location>
</feature>
<feature type="region of interest" description="Disordered" evidence="1">
    <location>
        <begin position="187"/>
        <end position="293"/>
    </location>
</feature>
<sequence length="2123" mass="230799">MRSKQPECKTRIHWLRGSRELIRGTALSVRFQWKDSQQLGCVASAWCLVELCGWHDLVTADGPEFIQTAVESIDSKVVSKCLTLPEKWGQLSGGSTGSLQLAALLLVSVVSSLRLQLNVRASVEAMSEAFEEGMPESETTSFLPFLLLALLAVGYWLWSRSGTDAAAAAAPLPNAEELRRRRLEALQGKVSTTSTEAAVAAPVQATAEDGLRKRAVAEEAAKARETKETKGTKETETKADKAQPKPEATPTPAKAQSNQGPARKDLSSTQSAPKPKEEVPKPVPPVPPVPPSTLALRARGTLKGTSHVRNVEVKGESNVEQLQAEVSMAFPEAAGSKVRIFFNGKELKTLTDSLDSLGISSNVCLQVMFTPVGAQVKQEVEEAKKEDVNAVKEPPTVSELPAPEEEALSVRIQSTVKGHTSAYVIKELTTCNRVLDLEALSLGAFAPGEGMRPRLFFMGKELKDGEAFLGHVGLKPNGTATVQVMFATGEPRIAARVPVSEEAPVATASAAAGGSPSPAVEEGTNEAVLAAAAAAGCNVSALQGTGEATVGTTGTPAEAWRAMAGLEEQLSRETDMSEEQSVRQASGMLRQLLTTATHDDNPGLMQFAQSAVPDLQRIWSFEPTREFLRRFHTMQQILIESLASGGEGPYDMIARWLHEPALGLPNENEFRCLVSFMIGQCICPPLASTPSLDLETVLAAPGKSLQPQREPLPPVDPKARKAVEQVPEPEFLGAPPVAECGTPPAALLDKIAQEVMKEDCAVFFLRQRPEDQRLQEAQGPKMEGPIFSTMLCHLLFALAVMVPAHPKEAAQSSTVRGAAFAQLIKVQHIVAQGILPKALYEPADGERAKLFLYVRATACVRSALQTIMASWFAADFGARFVITEEGGKDFIQYCCKHINQAYNHKTALTRVTGSPWERVMLSQGAVASQGIPGHPENPTAKHGRATRSLKPTERGQAAARVWSRLQGAAKSVVRRLDPDEFSGDDGLTKLLSILQASPLQQLPVPDSFSRLERWHQLRRRDHETIAELLVREEDLWVQMQSALIRARADRGPKPPEVPRVSSGISPSAESTMSPMVGAVTGARRNWHASGSGPVLPTVSTPPAARPATGDFTGALDTSDFWSNELRGYRLLKAAHLTRQESVNSLLARVEQLELRVAELESLQEFEVIREEPARPSASGYRSNSSPPVISEERRVILERIGHWLRSCLNDERRGLSGRELLPEGNRYYLVLRAFSGEVFDPVLVFDSLSQIVPIVKPLGHPGAVVAFQQAVMPAVPPLDAAPEEEEEEEERGFCIGECFSFREGSAWTFALRRRVVAVADDKFSFLSAESGHPEDPAVSERLAKLEEAIVSIKDAALQLSQKSQPPQPQPGAKSKATPALRPPDKNTKAAEDGLPGLDPAVVRSALQAGIGRDQLQSLSQFLGGKKPAVGDVAASRGRTPKVRFNELGEVDEEDAEGPTAEPALGAPADAMQAALLKLTTIAEGLTKSRKKLSLEDWSDDLPALQDSSSSSSFVGGSSRKHAAVLASLRKALKENPSELYRVMESRMLDDFGSAGTGPGEPFRPGTFRGWAEHRSRIPNISGTVRLIWAVCGALDSLRAGRVPEAQARFPMNNIFQLAAHGCNETINATGFSPFQWVRGGADRDQPLPGLDPKKMFEGLLHLKEKAKAGYELESAKQRLSKLNNSVGRAPQVFKPGDLLMLWRQKNRPGRVTGAWVGPIRLLLQEGGTLLATGSTLIRARTNQVRACSKNEELSAMLEGAAVLSTPTTVDALMKHFTGKHYVNATGEVPSEQQRQANLQGAEVALAPGSDFRPDSWKIEVEGRERWLVRQHNMPRLTLFIPSRTQACPIDEAKLTGKRVTKVKAMTTGAQEVVIEDDYKTDNAPQRQLQERWRGQTRFQIEEDVKRPKITPKEKSDRKRQTMSTSSAPATSSQQQPVSQPEHDVQPPPVPNESGDEEALRSDGAPAGEIAGQLLPEVPEINPLTTALRDRGASVVDGVPTMRRDDQNQCAVPECAHPGGHDGPHIDAEEKKFSWEPYSGRVNAQMSDGESSSTSSDESDELIPDDQNIRSRRRRRKATPSMSWRFRWRRKTSNTLLRSLAERLLGCQRSWNLAPKSCAGAKCP</sequence>
<feature type="compositionally biased region" description="Low complexity" evidence="1">
    <location>
        <begin position="2046"/>
        <end position="2055"/>
    </location>
</feature>
<feature type="domain" description="Ubiquitin-like" evidence="2">
    <location>
        <begin position="292"/>
        <end position="374"/>
    </location>
</feature>
<dbReference type="EMBL" id="CAMXCT030003223">
    <property type="protein sequence ID" value="CAL4790481.1"/>
    <property type="molecule type" value="Genomic_DNA"/>
</dbReference>
<evidence type="ECO:0000313" key="3">
    <source>
        <dbReference type="EMBL" id="CAI4003169.1"/>
    </source>
</evidence>
<name>A0A9P1D3J2_9DINO</name>
<accession>A0A9P1D3J2</accession>
<feature type="compositionally biased region" description="Low complexity" evidence="1">
    <location>
        <begin position="245"/>
        <end position="256"/>
    </location>
</feature>
<dbReference type="OrthoDB" id="10547261at2759"/>
<proteinExistence type="predicted"/>
<dbReference type="EMBL" id="CAMXCT020003223">
    <property type="protein sequence ID" value="CAL1156544.1"/>
    <property type="molecule type" value="Genomic_DNA"/>
</dbReference>
<feature type="compositionally biased region" description="Basic and acidic residues" evidence="1">
    <location>
        <begin position="1382"/>
        <end position="1391"/>
    </location>
</feature>
<feature type="compositionally biased region" description="Polar residues" evidence="1">
    <location>
        <begin position="1062"/>
        <end position="1072"/>
    </location>
</feature>
<protein>
    <recommendedName>
        <fullName evidence="2">Ubiquitin-like domain-containing protein</fullName>
    </recommendedName>
</protein>
<evidence type="ECO:0000313" key="4">
    <source>
        <dbReference type="EMBL" id="CAL4790481.1"/>
    </source>
</evidence>
<dbReference type="EMBL" id="CAMXCT010003223">
    <property type="protein sequence ID" value="CAI4003169.1"/>
    <property type="molecule type" value="Genomic_DNA"/>
</dbReference>
<dbReference type="InterPro" id="IPR000626">
    <property type="entry name" value="Ubiquitin-like_dom"/>
</dbReference>
<feature type="compositionally biased region" description="Low complexity" evidence="1">
    <location>
        <begin position="1921"/>
        <end position="1939"/>
    </location>
</feature>
<feature type="compositionally biased region" description="Low complexity" evidence="1">
    <location>
        <begin position="1359"/>
        <end position="1376"/>
    </location>
</feature>
<evidence type="ECO:0000256" key="1">
    <source>
        <dbReference type="SAM" id="MobiDB-lite"/>
    </source>
</evidence>
<feature type="region of interest" description="Disordered" evidence="1">
    <location>
        <begin position="2031"/>
        <end position="2080"/>
    </location>
</feature>
<evidence type="ECO:0000259" key="2">
    <source>
        <dbReference type="PROSITE" id="PS50053"/>
    </source>
</evidence>
<dbReference type="PANTHER" id="PTHR48125:SF12">
    <property type="entry name" value="AT HOOK TRANSCRIPTION FACTOR FAMILY-RELATED"/>
    <property type="match status" value="1"/>
</dbReference>
<gene>
    <name evidence="3" type="ORF">C1SCF055_LOCUS29059</name>
</gene>
<dbReference type="Proteomes" id="UP001152797">
    <property type="component" value="Unassembled WGS sequence"/>
</dbReference>
<reference evidence="4 5" key="2">
    <citation type="submission" date="2024-05" db="EMBL/GenBank/DDBJ databases">
        <authorList>
            <person name="Chen Y."/>
            <person name="Shah S."/>
            <person name="Dougan E. K."/>
            <person name="Thang M."/>
            <person name="Chan C."/>
        </authorList>
    </citation>
    <scope>NUCLEOTIDE SEQUENCE [LARGE SCALE GENOMIC DNA]</scope>
</reference>
<dbReference type="PROSITE" id="PS50053">
    <property type="entry name" value="UBIQUITIN_2"/>
    <property type="match status" value="1"/>
</dbReference>
<evidence type="ECO:0000313" key="5">
    <source>
        <dbReference type="Proteomes" id="UP001152797"/>
    </source>
</evidence>
<keyword evidence="5" id="KW-1185">Reference proteome</keyword>
<feature type="region of interest" description="Disordered" evidence="1">
    <location>
        <begin position="1359"/>
        <end position="1396"/>
    </location>
</feature>
<feature type="region of interest" description="Disordered" evidence="1">
    <location>
        <begin position="1047"/>
        <end position="1072"/>
    </location>
</feature>
<dbReference type="PANTHER" id="PTHR48125">
    <property type="entry name" value="LP07818P1"/>
    <property type="match status" value="1"/>
</dbReference>
<comment type="caution">
    <text evidence="3">The sequence shown here is derived from an EMBL/GenBank/DDBJ whole genome shotgun (WGS) entry which is preliminary data.</text>
</comment>
<feature type="region of interest" description="Disordered" evidence="1">
    <location>
        <begin position="927"/>
        <end position="953"/>
    </location>
</feature>
<feature type="region of interest" description="Disordered" evidence="1">
    <location>
        <begin position="1884"/>
        <end position="1962"/>
    </location>
</feature>